<keyword evidence="1" id="KW-0732">Signal</keyword>
<accession>A0ABU3BP33</accession>
<comment type="caution">
    <text evidence="2">The sequence shown here is derived from an EMBL/GenBank/DDBJ whole genome shotgun (WGS) entry which is preliminary data.</text>
</comment>
<proteinExistence type="predicted"/>
<dbReference type="Proteomes" id="UP001267426">
    <property type="component" value="Unassembled WGS sequence"/>
</dbReference>
<organism evidence="2 3">
    <name type="scientific">Rubrivirga litoralis</name>
    <dbReference type="NCBI Taxonomy" id="3075598"/>
    <lineage>
        <taxon>Bacteria</taxon>
        <taxon>Pseudomonadati</taxon>
        <taxon>Rhodothermota</taxon>
        <taxon>Rhodothermia</taxon>
        <taxon>Rhodothermales</taxon>
        <taxon>Rubricoccaceae</taxon>
        <taxon>Rubrivirga</taxon>
    </lineage>
</organism>
<reference evidence="2 3" key="1">
    <citation type="submission" date="2023-09" db="EMBL/GenBank/DDBJ databases">
        <authorList>
            <person name="Rey-Velasco X."/>
        </authorList>
    </citation>
    <scope>NUCLEOTIDE SEQUENCE [LARGE SCALE GENOMIC DNA]</scope>
    <source>
        <strain evidence="2 3">F394</strain>
    </source>
</reference>
<dbReference type="RefSeq" id="WP_311662303.1">
    <property type="nucleotide sequence ID" value="NZ_JAVRHT010000006.1"/>
</dbReference>
<evidence type="ECO:0000313" key="2">
    <source>
        <dbReference type="EMBL" id="MDT0630966.1"/>
    </source>
</evidence>
<name>A0ABU3BP33_9BACT</name>
<feature type="signal peptide" evidence="1">
    <location>
        <begin position="1"/>
        <end position="18"/>
    </location>
</feature>
<gene>
    <name evidence="2" type="ORF">RM540_04320</name>
</gene>
<evidence type="ECO:0000256" key="1">
    <source>
        <dbReference type="SAM" id="SignalP"/>
    </source>
</evidence>
<keyword evidence="3" id="KW-1185">Reference proteome</keyword>
<dbReference type="EMBL" id="JAVRHT010000006">
    <property type="protein sequence ID" value="MDT0630966.1"/>
    <property type="molecule type" value="Genomic_DNA"/>
</dbReference>
<protein>
    <submittedName>
        <fullName evidence="2">Uncharacterized protein</fullName>
    </submittedName>
</protein>
<sequence length="209" mass="22947">MRRPLVLALLVFASPALAQSGGAVSAELKALADADQADRQANMDGTMPWSVVAAADSMRLARVEALTGAGRLRTGADLYHAALVFQHDITPYSLYRAYTLSRRAYEEDGNEDARWLVPRAYDRWQQSIGRPQVYGTQAFGSPRDTTDHDPTDNSGAELVWSLGNADLDAVSDEERARWGIRPAAAVREMIECLNTTGDFERCDAAWKGE</sequence>
<evidence type="ECO:0000313" key="3">
    <source>
        <dbReference type="Proteomes" id="UP001267426"/>
    </source>
</evidence>
<feature type="chain" id="PRO_5047415357" evidence="1">
    <location>
        <begin position="19"/>
        <end position="209"/>
    </location>
</feature>